<dbReference type="AlphaFoldDB" id="A0A836MSL2"/>
<name>A0A836MSL2_9NEIS</name>
<organism evidence="1 2">
    <name type="scientific">Snodgrassella communis</name>
    <dbReference type="NCBI Taxonomy" id="2946699"/>
    <lineage>
        <taxon>Bacteria</taxon>
        <taxon>Pseudomonadati</taxon>
        <taxon>Pseudomonadota</taxon>
        <taxon>Betaproteobacteria</taxon>
        <taxon>Neisseriales</taxon>
        <taxon>Neisseriaceae</taxon>
        <taxon>Snodgrassella</taxon>
    </lineage>
</organism>
<evidence type="ECO:0000313" key="2">
    <source>
        <dbReference type="Proteomes" id="UP000027170"/>
    </source>
</evidence>
<keyword evidence="2" id="KW-1185">Reference proteome</keyword>
<evidence type="ECO:0000313" key="1">
    <source>
        <dbReference type="EMBL" id="KDN15347.1"/>
    </source>
</evidence>
<comment type="caution">
    <text evidence="1">The sequence shown here is derived from an EMBL/GenBank/DDBJ whole genome shotgun (WGS) entry which is preliminary data.</text>
</comment>
<protein>
    <submittedName>
        <fullName evidence="1">Uncharacterized protein</fullName>
    </submittedName>
</protein>
<dbReference type="EMBL" id="JFZV01000002">
    <property type="protein sequence ID" value="KDN15347.1"/>
    <property type="molecule type" value="Genomic_DNA"/>
</dbReference>
<reference evidence="1 2" key="1">
    <citation type="submission" date="2014-03" db="EMBL/GenBank/DDBJ databases">
        <title>The genomes of two eusocial bee gut symbionts.</title>
        <authorList>
            <person name="Kwong W.K."/>
            <person name="Engel P."/>
            <person name="Koch H."/>
            <person name="Moran N.A."/>
        </authorList>
    </citation>
    <scope>NUCLEOTIDE SEQUENCE [LARGE SCALE GENOMIC DNA]</scope>
    <source>
        <strain evidence="2">wkB29</strain>
    </source>
</reference>
<proteinExistence type="predicted"/>
<accession>A0A836MSL2</accession>
<gene>
    <name evidence="1" type="ORF">SALWKB29_0451</name>
</gene>
<sequence>MQTHPIRQPAKKLYNKKLHFLKKSHEIHVCFSAYLNPALCL</sequence>
<dbReference type="Proteomes" id="UP000027170">
    <property type="component" value="Unassembled WGS sequence"/>
</dbReference>